<dbReference type="InterPro" id="IPR018170">
    <property type="entry name" value="Aldo/ket_reductase_CS"/>
</dbReference>
<dbReference type="GO" id="GO:0051596">
    <property type="term" value="P:methylglyoxal catabolic process"/>
    <property type="evidence" value="ECO:0007669"/>
    <property type="project" value="TreeGrafter"/>
</dbReference>
<evidence type="ECO:0000313" key="10">
    <source>
        <dbReference type="Proteomes" id="UP000463138"/>
    </source>
</evidence>
<protein>
    <submittedName>
        <fullName evidence="9">2,5-didehydrogluconate reductase DkgB</fullName>
        <ecNumber evidence="9">1.1.1.346</ecNumber>
    </submittedName>
</protein>
<evidence type="ECO:0000256" key="3">
    <source>
        <dbReference type="ARBA" id="ARBA00023002"/>
    </source>
</evidence>
<dbReference type="PROSITE" id="PS00062">
    <property type="entry name" value="ALDOKETO_REDUCTASE_2"/>
    <property type="match status" value="1"/>
</dbReference>
<keyword evidence="3 9" id="KW-0560">Oxidoreductase</keyword>
<evidence type="ECO:0000256" key="1">
    <source>
        <dbReference type="ARBA" id="ARBA00007905"/>
    </source>
</evidence>
<feature type="active site" description="Proton donor" evidence="5">
    <location>
        <position position="39"/>
    </location>
</feature>
<dbReference type="PANTHER" id="PTHR43827">
    <property type="entry name" value="2,5-DIKETO-D-GLUCONIC ACID REDUCTASE"/>
    <property type="match status" value="1"/>
</dbReference>
<feature type="domain" description="NADP-dependent oxidoreductase" evidence="8">
    <location>
        <begin position="5"/>
        <end position="250"/>
    </location>
</feature>
<dbReference type="OrthoDB" id="9804790at2"/>
<evidence type="ECO:0000256" key="5">
    <source>
        <dbReference type="PIRSR" id="PIRSR000097-1"/>
    </source>
</evidence>
<dbReference type="RefSeq" id="WP_149332926.1">
    <property type="nucleotide sequence ID" value="NZ_QOVF01000003.1"/>
</dbReference>
<feature type="binding site" evidence="6">
    <location>
        <position position="97"/>
    </location>
    <ligand>
        <name>substrate</name>
    </ligand>
</feature>
<keyword evidence="10" id="KW-1185">Reference proteome</keyword>
<dbReference type="EC" id="1.1.1.346" evidence="9"/>
<comment type="caution">
    <text evidence="9">The sequence shown here is derived from an EMBL/GenBank/DDBJ whole genome shotgun (WGS) entry which is preliminary data.</text>
</comment>
<dbReference type="PANTHER" id="PTHR43827:SF3">
    <property type="entry name" value="NADP-DEPENDENT OXIDOREDUCTASE DOMAIN-CONTAINING PROTEIN"/>
    <property type="match status" value="1"/>
</dbReference>
<dbReference type="AlphaFoldDB" id="A0A7V7GTF3"/>
<proteinExistence type="inferred from homology"/>
<reference evidence="9 10" key="1">
    <citation type="submission" date="2018-07" db="EMBL/GenBank/DDBJ databases">
        <title>Pseudomonas laoshanensis sp. nov., isolated from soil.</title>
        <authorList>
            <person name="Sun J."/>
            <person name="Yu L."/>
            <person name="Wang M."/>
            <person name="Zhang C."/>
        </authorList>
    </citation>
    <scope>NUCLEOTIDE SEQUENCE [LARGE SCALE GENOMIC DNA]</scope>
    <source>
        <strain evidence="9 10">Y22</strain>
    </source>
</reference>
<evidence type="ECO:0000259" key="8">
    <source>
        <dbReference type="Pfam" id="PF00248"/>
    </source>
</evidence>
<feature type="site" description="Lowers pKa of active site Tyr" evidence="7">
    <location>
        <position position="64"/>
    </location>
</feature>
<dbReference type="Gene3D" id="3.20.20.100">
    <property type="entry name" value="NADP-dependent oxidoreductase domain"/>
    <property type="match status" value="1"/>
</dbReference>
<dbReference type="InterPro" id="IPR020471">
    <property type="entry name" value="AKR"/>
</dbReference>
<organism evidence="9 10">
    <name type="scientific">Halopseudomonas laoshanensis</name>
    <dbReference type="NCBI Taxonomy" id="2268758"/>
    <lineage>
        <taxon>Bacteria</taxon>
        <taxon>Pseudomonadati</taxon>
        <taxon>Pseudomonadota</taxon>
        <taxon>Gammaproteobacteria</taxon>
        <taxon>Pseudomonadales</taxon>
        <taxon>Pseudomonadaceae</taxon>
        <taxon>Halopseudomonas</taxon>
    </lineage>
</organism>
<dbReference type="PIRSF" id="PIRSF000097">
    <property type="entry name" value="AKR"/>
    <property type="match status" value="1"/>
</dbReference>
<dbReference type="PROSITE" id="PS00798">
    <property type="entry name" value="ALDOKETO_REDUCTASE_1"/>
    <property type="match status" value="1"/>
</dbReference>
<dbReference type="Proteomes" id="UP000463138">
    <property type="component" value="Unassembled WGS sequence"/>
</dbReference>
<dbReference type="NCBIfam" id="NF008377">
    <property type="entry name" value="PRK11172.1"/>
    <property type="match status" value="1"/>
</dbReference>
<dbReference type="PRINTS" id="PR00069">
    <property type="entry name" value="ALDKETRDTASE"/>
</dbReference>
<comment type="catalytic activity">
    <reaction evidence="4">
        <text>hydroxyacetone + NADP(+) = methylglyoxal + NADPH + H(+)</text>
        <dbReference type="Rhea" id="RHEA:27986"/>
        <dbReference type="ChEBI" id="CHEBI:15378"/>
        <dbReference type="ChEBI" id="CHEBI:17158"/>
        <dbReference type="ChEBI" id="CHEBI:27957"/>
        <dbReference type="ChEBI" id="CHEBI:57783"/>
        <dbReference type="ChEBI" id="CHEBI:58349"/>
    </reaction>
</comment>
<dbReference type="FunFam" id="3.20.20.100:FF:000002">
    <property type="entry name" value="2,5-diketo-D-gluconic acid reductase A"/>
    <property type="match status" value="1"/>
</dbReference>
<dbReference type="EMBL" id="QOVF01000003">
    <property type="protein sequence ID" value="KAA0694085.1"/>
    <property type="molecule type" value="Genomic_DNA"/>
</dbReference>
<dbReference type="InterPro" id="IPR036812">
    <property type="entry name" value="NAD(P)_OxRdtase_dom_sf"/>
</dbReference>
<evidence type="ECO:0000256" key="7">
    <source>
        <dbReference type="PIRSR" id="PIRSR000097-3"/>
    </source>
</evidence>
<evidence type="ECO:0000256" key="2">
    <source>
        <dbReference type="ARBA" id="ARBA00022857"/>
    </source>
</evidence>
<gene>
    <name evidence="9" type="ORF">DT594_12295</name>
</gene>
<dbReference type="SUPFAM" id="SSF51430">
    <property type="entry name" value="NAD(P)-linked oxidoreductase"/>
    <property type="match status" value="1"/>
</dbReference>
<name>A0A7V7GTF3_9GAMM</name>
<evidence type="ECO:0000313" key="9">
    <source>
        <dbReference type="EMBL" id="KAA0694085.1"/>
    </source>
</evidence>
<dbReference type="InterPro" id="IPR023210">
    <property type="entry name" value="NADP_OxRdtase_dom"/>
</dbReference>
<evidence type="ECO:0000256" key="4">
    <source>
        <dbReference type="ARBA" id="ARBA00049445"/>
    </source>
</evidence>
<dbReference type="CDD" id="cd19139">
    <property type="entry name" value="AKR_AKR3F2"/>
    <property type="match status" value="1"/>
</dbReference>
<accession>A0A7V7GTF3</accession>
<keyword evidence="2" id="KW-0521">NADP</keyword>
<dbReference type="GO" id="GO:1990002">
    <property type="term" value="F:methylglyoxal reductase (NADPH) (acetol producing) activity"/>
    <property type="evidence" value="ECO:0007669"/>
    <property type="project" value="TreeGrafter"/>
</dbReference>
<sequence>MTIPPLGFGTFRLKGQEVIDAVTIALELGYRHIDTAQIYDNEKEVGEAIAASGIPRDELFITTKIWIANLKPEKLIPSLQESLQKLGLKQVDLTLIHWPSPEDKVPMEEYLPMLLEAREQGLTRAIGVSNFTIEHLTQAIDLVGAENIATNQVEIHPFLHYRKLAGFAREQGIQLTAYMPLAVGKVMQDPVLQAIATAHQVTPAQVALAWLLQSGYVVIPSSTKRANQQTNLDAAKIQLSQEDVAAIAALERGERIANPDFAPAWD</sequence>
<comment type="similarity">
    <text evidence="1">Belongs to the aldo/keto reductase family.</text>
</comment>
<dbReference type="Pfam" id="PF00248">
    <property type="entry name" value="Aldo_ket_red"/>
    <property type="match status" value="1"/>
</dbReference>
<evidence type="ECO:0000256" key="6">
    <source>
        <dbReference type="PIRSR" id="PIRSR000097-2"/>
    </source>
</evidence>